<keyword evidence="2" id="KW-1185">Reference proteome</keyword>
<gene>
    <name evidence="1" type="ORF">GA0070624_2003</name>
</gene>
<organism evidence="1 2">
    <name type="scientific">Micromonospora rhizosphaerae</name>
    <dbReference type="NCBI Taxonomy" id="568872"/>
    <lineage>
        <taxon>Bacteria</taxon>
        <taxon>Bacillati</taxon>
        <taxon>Actinomycetota</taxon>
        <taxon>Actinomycetes</taxon>
        <taxon>Micromonosporales</taxon>
        <taxon>Micromonosporaceae</taxon>
        <taxon>Micromonospora</taxon>
    </lineage>
</organism>
<dbReference type="STRING" id="568872.GA0070624_2003"/>
<evidence type="ECO:0000313" key="2">
    <source>
        <dbReference type="Proteomes" id="UP000199413"/>
    </source>
</evidence>
<dbReference type="EMBL" id="FMHV01000002">
    <property type="protein sequence ID" value="SCL20477.1"/>
    <property type="molecule type" value="Genomic_DNA"/>
</dbReference>
<name>A0A1C6RTU7_9ACTN</name>
<reference evidence="2" key="1">
    <citation type="submission" date="2016-06" db="EMBL/GenBank/DDBJ databases">
        <authorList>
            <person name="Varghese N."/>
            <person name="Submissions Spin"/>
        </authorList>
    </citation>
    <scope>NUCLEOTIDE SEQUENCE [LARGE SCALE GENOMIC DNA]</scope>
    <source>
        <strain evidence="2">DSM 45431</strain>
    </source>
</reference>
<accession>A0A1C6RTU7</accession>
<dbReference type="OrthoDB" id="9771302at2"/>
<evidence type="ECO:0000313" key="1">
    <source>
        <dbReference type="EMBL" id="SCL20477.1"/>
    </source>
</evidence>
<sequence>MPAPAGFRLQPIEADEVAARLVELALGTPAGRVPDIGGPRVYAAADLLRGYLRAARRRRAGAG</sequence>
<dbReference type="RefSeq" id="WP_091339283.1">
    <property type="nucleotide sequence ID" value="NZ_FMHV01000002.1"/>
</dbReference>
<dbReference type="Proteomes" id="UP000199413">
    <property type="component" value="Unassembled WGS sequence"/>
</dbReference>
<protein>
    <submittedName>
        <fullName evidence="1">Uncharacterized protein</fullName>
    </submittedName>
</protein>
<dbReference type="AlphaFoldDB" id="A0A1C6RTU7"/>
<proteinExistence type="predicted"/>